<evidence type="ECO:0000313" key="8">
    <source>
        <dbReference type="Proteomes" id="UP000818266"/>
    </source>
</evidence>
<dbReference type="OrthoDB" id="5242236at2"/>
<dbReference type="InterPro" id="IPR007348">
    <property type="entry name" value="CopC_dom"/>
</dbReference>
<keyword evidence="4" id="KW-0472">Membrane</keyword>
<reference evidence="7 8" key="1">
    <citation type="submission" date="2020-03" db="EMBL/GenBank/DDBJ databases">
        <title>Chryseoglobus sp. isolated from a deep-sea seamount.</title>
        <authorList>
            <person name="Zhang D.-C."/>
        </authorList>
    </citation>
    <scope>NUCLEOTIDE SEQUENCE [LARGE SCALE GENOMIC DNA]</scope>
    <source>
        <strain evidence="7 8">KN1116</strain>
    </source>
</reference>
<accession>A0A9E5JR33</accession>
<evidence type="ECO:0000313" key="7">
    <source>
        <dbReference type="EMBL" id="NHF63401.1"/>
    </source>
</evidence>
<evidence type="ECO:0000256" key="1">
    <source>
        <dbReference type="ARBA" id="ARBA00022729"/>
    </source>
</evidence>
<dbReference type="Gene3D" id="2.60.40.1220">
    <property type="match status" value="1"/>
</dbReference>
<proteinExistence type="predicted"/>
<dbReference type="InterPro" id="IPR014755">
    <property type="entry name" value="Cu-Rt/internalin_Ig-like"/>
</dbReference>
<dbReference type="GO" id="GO:0042597">
    <property type="term" value="C:periplasmic space"/>
    <property type="evidence" value="ECO:0007669"/>
    <property type="project" value="InterPro"/>
</dbReference>
<feature type="signal peptide" evidence="5">
    <location>
        <begin position="1"/>
        <end position="27"/>
    </location>
</feature>
<gene>
    <name evidence="7" type="ORF">FK219_009150</name>
</gene>
<comment type="caution">
    <text evidence="7">The sequence shown here is derived from an EMBL/GenBank/DDBJ whole genome shotgun (WGS) entry which is preliminary data.</text>
</comment>
<dbReference type="EMBL" id="VIKT02000014">
    <property type="protein sequence ID" value="NHF63401.1"/>
    <property type="molecule type" value="Genomic_DNA"/>
</dbReference>
<evidence type="ECO:0000256" key="4">
    <source>
        <dbReference type="SAM" id="Phobius"/>
    </source>
</evidence>
<evidence type="ECO:0000256" key="3">
    <source>
        <dbReference type="SAM" id="MobiDB-lite"/>
    </source>
</evidence>
<keyword evidence="2" id="KW-0186">Copper</keyword>
<organism evidence="7 8">
    <name type="scientific">Microcella pacifica</name>
    <dbReference type="NCBI Taxonomy" id="2591847"/>
    <lineage>
        <taxon>Bacteria</taxon>
        <taxon>Bacillati</taxon>
        <taxon>Actinomycetota</taxon>
        <taxon>Actinomycetes</taxon>
        <taxon>Micrococcales</taxon>
        <taxon>Microbacteriaceae</taxon>
        <taxon>Microcella</taxon>
    </lineage>
</organism>
<evidence type="ECO:0000256" key="2">
    <source>
        <dbReference type="ARBA" id="ARBA00023008"/>
    </source>
</evidence>
<protein>
    <submittedName>
        <fullName evidence="7">Copper resistance protein CopC</fullName>
    </submittedName>
</protein>
<dbReference type="GO" id="GO:0005507">
    <property type="term" value="F:copper ion binding"/>
    <property type="evidence" value="ECO:0007669"/>
    <property type="project" value="InterPro"/>
</dbReference>
<feature type="transmembrane region" description="Helical" evidence="4">
    <location>
        <begin position="164"/>
        <end position="190"/>
    </location>
</feature>
<dbReference type="GO" id="GO:0046688">
    <property type="term" value="P:response to copper ion"/>
    <property type="evidence" value="ECO:0007669"/>
    <property type="project" value="InterPro"/>
</dbReference>
<keyword evidence="8" id="KW-1185">Reference proteome</keyword>
<dbReference type="SUPFAM" id="SSF81296">
    <property type="entry name" value="E set domains"/>
    <property type="match status" value="1"/>
</dbReference>
<keyword evidence="4" id="KW-0812">Transmembrane</keyword>
<feature type="chain" id="PRO_5038650451" evidence="5">
    <location>
        <begin position="28"/>
        <end position="195"/>
    </location>
</feature>
<dbReference type="Pfam" id="PF04234">
    <property type="entry name" value="CopC"/>
    <property type="match status" value="1"/>
</dbReference>
<keyword evidence="1 5" id="KW-0732">Signal</keyword>
<dbReference type="InterPro" id="IPR014756">
    <property type="entry name" value="Ig_E-set"/>
</dbReference>
<feature type="region of interest" description="Disordered" evidence="3">
    <location>
        <begin position="132"/>
        <end position="160"/>
    </location>
</feature>
<sequence length="195" mass="19212">MRRASAPLASLGLGLALVAGSALPASAHNAVVSTTPEEGETLTEVPEFFVVTTNEAMLDVGGEGAGFAIQVTDGSGLFYGDGCVDVGGPSMSTPAALGEAGDYTMAFQYVSADGHTLSDTLEFRYEPAAGAEASAGAPVPPTCGEEPAAASGGEDPATGDESAAVLGTVAVIGGVIVLLAVGAGVAVWLARRRRG</sequence>
<dbReference type="AlphaFoldDB" id="A0A9E5JR33"/>
<evidence type="ECO:0000259" key="6">
    <source>
        <dbReference type="Pfam" id="PF04234"/>
    </source>
</evidence>
<name>A0A9E5JR33_9MICO</name>
<dbReference type="RefSeq" id="WP_152583805.1">
    <property type="nucleotide sequence ID" value="NZ_VIKT02000014.1"/>
</dbReference>
<dbReference type="Proteomes" id="UP000818266">
    <property type="component" value="Unassembled WGS sequence"/>
</dbReference>
<keyword evidence="4" id="KW-1133">Transmembrane helix</keyword>
<feature type="domain" description="CopC" evidence="6">
    <location>
        <begin position="28"/>
        <end position="124"/>
    </location>
</feature>
<evidence type="ECO:0000256" key="5">
    <source>
        <dbReference type="SAM" id="SignalP"/>
    </source>
</evidence>